<protein>
    <submittedName>
        <fullName evidence="2">Uncharacterized protein</fullName>
    </submittedName>
</protein>
<evidence type="ECO:0000313" key="3">
    <source>
        <dbReference type="Proteomes" id="UP000265520"/>
    </source>
</evidence>
<evidence type="ECO:0000313" key="2">
    <source>
        <dbReference type="EMBL" id="MCI67875.1"/>
    </source>
</evidence>
<feature type="transmembrane region" description="Helical" evidence="1">
    <location>
        <begin position="44"/>
        <end position="72"/>
    </location>
</feature>
<feature type="non-terminal residue" evidence="2">
    <location>
        <position position="1"/>
    </location>
</feature>
<comment type="caution">
    <text evidence="2">The sequence shown here is derived from an EMBL/GenBank/DDBJ whole genome shotgun (WGS) entry which is preliminary data.</text>
</comment>
<reference evidence="2 3" key="1">
    <citation type="journal article" date="2018" name="Front. Plant Sci.">
        <title>Red Clover (Trifolium pratense) and Zigzag Clover (T. medium) - A Picture of Genomic Similarities and Differences.</title>
        <authorList>
            <person name="Dluhosova J."/>
            <person name="Istvanek J."/>
            <person name="Nedelnik J."/>
            <person name="Repkova J."/>
        </authorList>
    </citation>
    <scope>NUCLEOTIDE SEQUENCE [LARGE SCALE GENOMIC DNA]</scope>
    <source>
        <strain evidence="3">cv. 10/8</strain>
        <tissue evidence="2">Leaf</tissue>
    </source>
</reference>
<organism evidence="2 3">
    <name type="scientific">Trifolium medium</name>
    <dbReference type="NCBI Taxonomy" id="97028"/>
    <lineage>
        <taxon>Eukaryota</taxon>
        <taxon>Viridiplantae</taxon>
        <taxon>Streptophyta</taxon>
        <taxon>Embryophyta</taxon>
        <taxon>Tracheophyta</taxon>
        <taxon>Spermatophyta</taxon>
        <taxon>Magnoliopsida</taxon>
        <taxon>eudicotyledons</taxon>
        <taxon>Gunneridae</taxon>
        <taxon>Pentapetalae</taxon>
        <taxon>rosids</taxon>
        <taxon>fabids</taxon>
        <taxon>Fabales</taxon>
        <taxon>Fabaceae</taxon>
        <taxon>Papilionoideae</taxon>
        <taxon>50 kb inversion clade</taxon>
        <taxon>NPAAA clade</taxon>
        <taxon>Hologalegina</taxon>
        <taxon>IRL clade</taxon>
        <taxon>Trifolieae</taxon>
        <taxon>Trifolium</taxon>
    </lineage>
</organism>
<proteinExistence type="predicted"/>
<keyword evidence="1" id="KW-0812">Transmembrane</keyword>
<keyword evidence="3" id="KW-1185">Reference proteome</keyword>
<dbReference type="Proteomes" id="UP000265520">
    <property type="component" value="Unassembled WGS sequence"/>
</dbReference>
<evidence type="ECO:0000256" key="1">
    <source>
        <dbReference type="SAM" id="Phobius"/>
    </source>
</evidence>
<dbReference type="EMBL" id="LXQA010725799">
    <property type="protein sequence ID" value="MCI67875.1"/>
    <property type="molecule type" value="Genomic_DNA"/>
</dbReference>
<dbReference type="AlphaFoldDB" id="A0A392U7Y8"/>
<accession>A0A392U7Y8</accession>
<keyword evidence="1" id="KW-1133">Transmembrane helix</keyword>
<name>A0A392U7Y8_9FABA</name>
<keyword evidence="1" id="KW-0472">Membrane</keyword>
<sequence length="78" mass="8768">NDVIILCTRGSSIPFRNPLLRSLFFMKTPLMPGKIFKNASLKPIAFASFLCVLLFTLSSKVTVLFLITILICELYGRN</sequence>